<accession>A0AAW9S6B0</accession>
<evidence type="ECO:0000313" key="1">
    <source>
        <dbReference type="EMBL" id="MEN7551777.1"/>
    </source>
</evidence>
<dbReference type="AlphaFoldDB" id="A0AAW9S6B0"/>
<protein>
    <submittedName>
        <fullName evidence="1">Uncharacterized protein</fullName>
    </submittedName>
</protein>
<dbReference type="PROSITE" id="PS51257">
    <property type="entry name" value="PROKAR_LIPOPROTEIN"/>
    <property type="match status" value="1"/>
</dbReference>
<keyword evidence="2" id="KW-1185">Reference proteome</keyword>
<dbReference type="Proteomes" id="UP001403385">
    <property type="component" value="Unassembled WGS sequence"/>
</dbReference>
<gene>
    <name evidence="1" type="ORF">AAG747_27930</name>
</gene>
<proteinExistence type="predicted"/>
<name>A0AAW9S6B0_9BACT</name>
<organism evidence="1 2">
    <name type="scientific">Rapidithrix thailandica</name>
    <dbReference type="NCBI Taxonomy" id="413964"/>
    <lineage>
        <taxon>Bacteria</taxon>
        <taxon>Pseudomonadati</taxon>
        <taxon>Bacteroidota</taxon>
        <taxon>Cytophagia</taxon>
        <taxon>Cytophagales</taxon>
        <taxon>Flammeovirgaceae</taxon>
        <taxon>Rapidithrix</taxon>
    </lineage>
</organism>
<sequence length="42" mass="4840">MKGIAKINQYKQPKEVFIDNRYNRAHHWTFAGGACIAGFFIP</sequence>
<dbReference type="RefSeq" id="WP_346824556.1">
    <property type="nucleotide sequence ID" value="NZ_JBDKWZ010000027.1"/>
</dbReference>
<reference evidence="1 2" key="1">
    <citation type="submission" date="2024-04" db="EMBL/GenBank/DDBJ databases">
        <title>Novel genus in family Flammeovirgaceae.</title>
        <authorList>
            <person name="Nguyen T.H."/>
            <person name="Vuong T.Q."/>
            <person name="Le H."/>
            <person name="Kim S.-G."/>
        </authorList>
    </citation>
    <scope>NUCLEOTIDE SEQUENCE [LARGE SCALE GENOMIC DNA]</scope>
    <source>
        <strain evidence="1 2">JCM 23209</strain>
    </source>
</reference>
<dbReference type="EMBL" id="JBDKWZ010000027">
    <property type="protein sequence ID" value="MEN7551777.1"/>
    <property type="molecule type" value="Genomic_DNA"/>
</dbReference>
<comment type="caution">
    <text evidence="1">The sequence shown here is derived from an EMBL/GenBank/DDBJ whole genome shotgun (WGS) entry which is preliminary data.</text>
</comment>
<evidence type="ECO:0000313" key="2">
    <source>
        <dbReference type="Proteomes" id="UP001403385"/>
    </source>
</evidence>